<sequence>MLVIAALALAMGMGVGGAIAEEPSNETENESAEYELAFGDDLRVLEYELEDGTATITFESDHARNQTVTVTDAMEGIDSDGIVEPYNREYTISPGETTITMDVAEVHGASAVGVTVQGTTARITSEMSDPSDADENPFETFGGESGLFFGIFMSVALAAIGTVYVLRSEESGVIEA</sequence>
<evidence type="ECO:0000313" key="3">
    <source>
        <dbReference type="Proteomes" id="UP000011602"/>
    </source>
</evidence>
<dbReference type="STRING" id="1227499.C493_15528"/>
<keyword evidence="1" id="KW-0812">Transmembrane</keyword>
<dbReference type="Proteomes" id="UP000011602">
    <property type="component" value="Unassembled WGS sequence"/>
</dbReference>
<gene>
    <name evidence="2" type="ORF">C493_15528</name>
</gene>
<accession>L9WTL3</accession>
<comment type="caution">
    <text evidence="2">The sequence shown here is derived from an EMBL/GenBank/DDBJ whole genome shotgun (WGS) entry which is preliminary data.</text>
</comment>
<protein>
    <submittedName>
        <fullName evidence="2">Uncharacterized protein</fullName>
    </submittedName>
</protein>
<dbReference type="AlphaFoldDB" id="L9WTL3"/>
<feature type="transmembrane region" description="Helical" evidence="1">
    <location>
        <begin position="146"/>
        <end position="166"/>
    </location>
</feature>
<dbReference type="eggNOG" id="arCOG08168">
    <property type="taxonomic scope" value="Archaea"/>
</dbReference>
<evidence type="ECO:0000256" key="1">
    <source>
        <dbReference type="SAM" id="Phobius"/>
    </source>
</evidence>
<proteinExistence type="predicted"/>
<dbReference type="EMBL" id="AOHZ01000074">
    <property type="protein sequence ID" value="ELY52795.1"/>
    <property type="molecule type" value="Genomic_DNA"/>
</dbReference>
<evidence type="ECO:0000313" key="2">
    <source>
        <dbReference type="EMBL" id="ELY52795.1"/>
    </source>
</evidence>
<keyword evidence="1" id="KW-1133">Transmembrane helix</keyword>
<name>L9WTL3_9EURY</name>
<organism evidence="2 3">
    <name type="scientific">Natronolimnohabitans innermongolicus JCM 12255</name>
    <dbReference type="NCBI Taxonomy" id="1227499"/>
    <lineage>
        <taxon>Archaea</taxon>
        <taxon>Methanobacteriati</taxon>
        <taxon>Methanobacteriota</taxon>
        <taxon>Stenosarchaea group</taxon>
        <taxon>Halobacteria</taxon>
        <taxon>Halobacteriales</taxon>
        <taxon>Natrialbaceae</taxon>
        <taxon>Natronolimnohabitans</taxon>
    </lineage>
</organism>
<dbReference type="Pfam" id="PF26259">
    <property type="entry name" value="DUF8063"/>
    <property type="match status" value="1"/>
</dbReference>
<dbReference type="InterPro" id="IPR058376">
    <property type="entry name" value="DUF8063"/>
</dbReference>
<reference evidence="2 3" key="1">
    <citation type="journal article" date="2014" name="PLoS Genet.">
        <title>Phylogenetically driven sequencing of extremely halophilic archaea reveals strategies for static and dynamic osmo-response.</title>
        <authorList>
            <person name="Becker E.A."/>
            <person name="Seitzer P.M."/>
            <person name="Tritt A."/>
            <person name="Larsen D."/>
            <person name="Krusor M."/>
            <person name="Yao A.I."/>
            <person name="Wu D."/>
            <person name="Madern D."/>
            <person name="Eisen J.A."/>
            <person name="Darling A.E."/>
            <person name="Facciotti M.T."/>
        </authorList>
    </citation>
    <scope>NUCLEOTIDE SEQUENCE [LARGE SCALE GENOMIC DNA]</scope>
    <source>
        <strain evidence="2 3">JCM 12255</strain>
    </source>
</reference>
<keyword evidence="1" id="KW-0472">Membrane</keyword>
<keyword evidence="3" id="KW-1185">Reference proteome</keyword>